<sequence>MKVWHSNRNSQLILSYYLETVREFGFIPLVTQSDPGTENFGVANAQTLLRQTLDPSLAGFIQHRWMRQKKNVMPEIAWSQLRRRFTPGFENLLDEGVNAGWYDFNNTLQRMVFRWLFILWLQQALDAYVDRVNNTPKRRDHNKVLPHGVPLLIHTSSQNYGALDFKITVTPELINYTSQQYITPSHPVFDLVPPVLSAFIGECYDSLGRPPMVRTSVWQVYRKLLAVIQQRTETPVLLTAIATDPTNDPILDELHLLPDQEDLPFRDSEGDYYMGGIGGGMGLHMLLDNLVDEDEPNVEIDDVDAPPALLITAFSDEEVEVEDNIDEEA</sequence>
<dbReference type="EMBL" id="JAGFBS010000049">
    <property type="protein sequence ID" value="KAG6370501.1"/>
    <property type="molecule type" value="Genomic_DNA"/>
</dbReference>
<organism evidence="2 3">
    <name type="scientific">Boletus reticuloceps</name>
    <dbReference type="NCBI Taxonomy" id="495285"/>
    <lineage>
        <taxon>Eukaryota</taxon>
        <taxon>Fungi</taxon>
        <taxon>Dikarya</taxon>
        <taxon>Basidiomycota</taxon>
        <taxon>Agaricomycotina</taxon>
        <taxon>Agaricomycetes</taxon>
        <taxon>Agaricomycetidae</taxon>
        <taxon>Boletales</taxon>
        <taxon>Boletineae</taxon>
        <taxon>Boletaceae</taxon>
        <taxon>Boletoideae</taxon>
        <taxon>Boletus</taxon>
    </lineage>
</organism>
<dbReference type="OrthoDB" id="5946233at2759"/>
<name>A0A8I3A461_9AGAM</name>
<dbReference type="Proteomes" id="UP000683000">
    <property type="component" value="Unassembled WGS sequence"/>
</dbReference>
<evidence type="ECO:0000259" key="1">
    <source>
        <dbReference type="Pfam" id="PF24764"/>
    </source>
</evidence>
<evidence type="ECO:0000313" key="3">
    <source>
        <dbReference type="Proteomes" id="UP000683000"/>
    </source>
</evidence>
<feature type="domain" description="Integrase core" evidence="1">
    <location>
        <begin position="6"/>
        <end position="143"/>
    </location>
</feature>
<dbReference type="Pfam" id="PF24764">
    <property type="entry name" value="rva_4"/>
    <property type="match status" value="1"/>
</dbReference>
<dbReference type="InterPro" id="IPR058913">
    <property type="entry name" value="Integrase_dom_put"/>
</dbReference>
<protein>
    <recommendedName>
        <fullName evidence="1">Integrase core domain-containing protein</fullName>
    </recommendedName>
</protein>
<gene>
    <name evidence="2" type="ORF">JVT61DRAFT_11414</name>
</gene>
<comment type="caution">
    <text evidence="2">The sequence shown here is derived from an EMBL/GenBank/DDBJ whole genome shotgun (WGS) entry which is preliminary data.</text>
</comment>
<proteinExistence type="predicted"/>
<reference evidence="2" key="1">
    <citation type="submission" date="2021-03" db="EMBL/GenBank/DDBJ databases">
        <title>Evolutionary innovations through gain and loss of genes in the ectomycorrhizal Boletales.</title>
        <authorList>
            <person name="Wu G."/>
            <person name="Miyauchi S."/>
            <person name="Morin E."/>
            <person name="Yang Z.-L."/>
            <person name="Xu J."/>
            <person name="Martin F.M."/>
        </authorList>
    </citation>
    <scope>NUCLEOTIDE SEQUENCE</scope>
    <source>
        <strain evidence="2">BR01</strain>
    </source>
</reference>
<evidence type="ECO:0000313" key="2">
    <source>
        <dbReference type="EMBL" id="KAG6370501.1"/>
    </source>
</evidence>
<dbReference type="AlphaFoldDB" id="A0A8I3A461"/>
<accession>A0A8I3A461</accession>
<keyword evidence="3" id="KW-1185">Reference proteome</keyword>